<comment type="caution">
    <text evidence="2">The sequence shown here is derived from an EMBL/GenBank/DDBJ whole genome shotgun (WGS) entry which is preliminary data.</text>
</comment>
<keyword evidence="1" id="KW-0472">Membrane</keyword>
<reference evidence="2" key="1">
    <citation type="journal article" date="2012" name="PLoS ONE">
        <title>Gene sets for utilization of primary and secondary nutrition supplies in the distal gut of endangered iberian lynx.</title>
        <authorList>
            <person name="Alcaide M."/>
            <person name="Messina E."/>
            <person name="Richter M."/>
            <person name="Bargiela R."/>
            <person name="Peplies J."/>
            <person name="Huws S.A."/>
            <person name="Newbold C.J."/>
            <person name="Golyshin P.N."/>
            <person name="Simon M.A."/>
            <person name="Lopez G."/>
            <person name="Yakimov M.M."/>
            <person name="Ferrer M."/>
        </authorList>
    </citation>
    <scope>NUCLEOTIDE SEQUENCE</scope>
</reference>
<dbReference type="AlphaFoldDB" id="J9F6N6"/>
<dbReference type="EMBL" id="AMCI01009033">
    <property type="protein sequence ID" value="EJW90128.1"/>
    <property type="molecule type" value="Genomic_DNA"/>
</dbReference>
<feature type="transmembrane region" description="Helical" evidence="1">
    <location>
        <begin position="12"/>
        <end position="32"/>
    </location>
</feature>
<evidence type="ECO:0000313" key="2">
    <source>
        <dbReference type="EMBL" id="EJW90128.1"/>
    </source>
</evidence>
<organism evidence="2">
    <name type="scientific">gut metagenome</name>
    <dbReference type="NCBI Taxonomy" id="749906"/>
    <lineage>
        <taxon>unclassified sequences</taxon>
        <taxon>metagenomes</taxon>
        <taxon>organismal metagenomes</taxon>
    </lineage>
</organism>
<name>J9F6N6_9ZZZZ</name>
<protein>
    <submittedName>
        <fullName evidence="2">Uncharacterized protein</fullName>
    </submittedName>
</protein>
<evidence type="ECO:0000256" key="1">
    <source>
        <dbReference type="SAM" id="Phobius"/>
    </source>
</evidence>
<keyword evidence="1" id="KW-1133">Transmembrane helix</keyword>
<sequence length="42" mass="4489">MVVAKAKQALGLCYIVTLLRCHVVTFASLHFGGKGVKKGSKK</sequence>
<gene>
    <name evidence="2" type="ORF">EVA_21765</name>
</gene>
<proteinExistence type="predicted"/>
<keyword evidence="1" id="KW-0812">Transmembrane</keyword>
<accession>J9F6N6</accession>